<protein>
    <submittedName>
        <fullName evidence="1">Sigma factor G inhibitor Gin</fullName>
    </submittedName>
</protein>
<dbReference type="InterPro" id="IPR019700">
    <property type="entry name" value="Sigma-G_inhibitor_Gin"/>
</dbReference>
<proteinExistence type="predicted"/>
<dbReference type="EMBL" id="CP095071">
    <property type="protein sequence ID" value="UOQ83827.1"/>
    <property type="molecule type" value="Genomic_DNA"/>
</dbReference>
<keyword evidence="2" id="KW-1185">Reference proteome</keyword>
<dbReference type="RefSeq" id="WP_244741047.1">
    <property type="nucleotide sequence ID" value="NZ_CP095071.1"/>
</dbReference>
<dbReference type="Proteomes" id="UP000831537">
    <property type="component" value="Chromosome"/>
</dbReference>
<reference evidence="1 2" key="1">
    <citation type="submission" date="2022-04" db="EMBL/GenBank/DDBJ databases">
        <title>Gracilibacillus sp. isolated from saltern.</title>
        <authorList>
            <person name="Won M."/>
            <person name="Lee C.-M."/>
            <person name="Woen H.-Y."/>
            <person name="Kwon S.-W."/>
        </authorList>
    </citation>
    <scope>NUCLEOTIDE SEQUENCE [LARGE SCALE GENOMIC DNA]</scope>
    <source>
        <strain evidence="1 2">SSPM10-3</strain>
    </source>
</reference>
<evidence type="ECO:0000313" key="2">
    <source>
        <dbReference type="Proteomes" id="UP000831537"/>
    </source>
</evidence>
<sequence length="62" mass="7191">MGNNNMHCCGICNQMRTEGILLFGFYICHECEKEIVATNPSDESYQYYVEKLRSINQSSYTI</sequence>
<name>A0ABY4GK32_9BACI</name>
<gene>
    <name evidence="1" type="ORF">MUN87_13840</name>
</gene>
<accession>A0ABY4GK32</accession>
<dbReference type="Pfam" id="PF10764">
    <property type="entry name" value="Gin"/>
    <property type="match status" value="1"/>
</dbReference>
<evidence type="ECO:0000313" key="1">
    <source>
        <dbReference type="EMBL" id="UOQ83827.1"/>
    </source>
</evidence>
<organism evidence="1 2">
    <name type="scientific">Gracilibacillus salinarum</name>
    <dbReference type="NCBI Taxonomy" id="2932255"/>
    <lineage>
        <taxon>Bacteria</taxon>
        <taxon>Bacillati</taxon>
        <taxon>Bacillota</taxon>
        <taxon>Bacilli</taxon>
        <taxon>Bacillales</taxon>
        <taxon>Bacillaceae</taxon>
        <taxon>Gracilibacillus</taxon>
    </lineage>
</organism>